<proteinExistence type="predicted"/>
<dbReference type="EMBL" id="AQQX01000029">
    <property type="protein sequence ID" value="KGM46626.1"/>
    <property type="molecule type" value="Genomic_DNA"/>
</dbReference>
<reference evidence="1 2" key="1">
    <citation type="journal article" date="2015" name="Antonie Van Leeuwenhoek">
        <title>Pseudooceanicola atlanticus gen. nov. sp. nov., isolated from surface seawater of the Atlantic Ocean and reclassification of Oceanicola batsensis, Oceanicola marinus, Oceanicola nitratireducens, Oceanicola nanhaiensis, Oceanicola antarcticus and Oceanicola flagellatus, as Pseudooceanicola batsensis comb. nov., Pseudooceanicola marinus comb. nov., Pseudooceanicola nitratireducens comb. nov., Pseudooceanicola nanhaiensis comb. nov., Pseudooceanicola antarcticus comb. nov., and Pseudooceanicola flagellatus comb. nov.</title>
        <authorList>
            <person name="Lai Q."/>
            <person name="Li G."/>
            <person name="Liu X."/>
            <person name="Du Y."/>
            <person name="Sun F."/>
            <person name="Shao Z."/>
        </authorList>
    </citation>
    <scope>NUCLEOTIDE SEQUENCE [LARGE SCALE GENOMIC DNA]</scope>
    <source>
        <strain evidence="1 2">22II-s11g</strain>
    </source>
</reference>
<gene>
    <name evidence="1" type="ORF">ATO9_22890</name>
</gene>
<dbReference type="Proteomes" id="UP000030004">
    <property type="component" value="Unassembled WGS sequence"/>
</dbReference>
<name>A0A0A0E6G2_9RHOB</name>
<sequence>MCLFAPYVLFLVKHLAIKVRRLHSIMIYQDYFPHTNSRELVRDMASDTAYSNNRTLSLFDFGLKFLCV</sequence>
<accession>A0A0A0E6G2</accession>
<protein>
    <submittedName>
        <fullName evidence="1">Uncharacterized protein</fullName>
    </submittedName>
</protein>
<dbReference type="AlphaFoldDB" id="A0A0A0E6G2"/>
<organism evidence="1 2">
    <name type="scientific">Pseudooceanicola atlanticus</name>
    <dbReference type="NCBI Taxonomy" id="1461694"/>
    <lineage>
        <taxon>Bacteria</taxon>
        <taxon>Pseudomonadati</taxon>
        <taxon>Pseudomonadota</taxon>
        <taxon>Alphaproteobacteria</taxon>
        <taxon>Rhodobacterales</taxon>
        <taxon>Paracoccaceae</taxon>
        <taxon>Pseudooceanicola</taxon>
    </lineage>
</organism>
<comment type="caution">
    <text evidence="1">The sequence shown here is derived from an EMBL/GenBank/DDBJ whole genome shotgun (WGS) entry which is preliminary data.</text>
</comment>
<keyword evidence="2" id="KW-1185">Reference proteome</keyword>
<evidence type="ECO:0000313" key="2">
    <source>
        <dbReference type="Proteomes" id="UP000030004"/>
    </source>
</evidence>
<evidence type="ECO:0000313" key="1">
    <source>
        <dbReference type="EMBL" id="KGM46626.1"/>
    </source>
</evidence>